<keyword evidence="3" id="KW-1185">Reference proteome</keyword>
<dbReference type="Proteomes" id="UP001209317">
    <property type="component" value="Unassembled WGS sequence"/>
</dbReference>
<gene>
    <name evidence="2" type="ORF">OD355_06320</name>
</gene>
<evidence type="ECO:0000259" key="1">
    <source>
        <dbReference type="SMART" id="SM00953"/>
    </source>
</evidence>
<reference evidence="2" key="1">
    <citation type="submission" date="2022-10" db="EMBL/GenBank/DDBJ databases">
        <authorList>
            <person name="Kim H.S."/>
            <person name="Kim J.-S."/>
            <person name="Suh M.K."/>
            <person name="Eom M.K."/>
            <person name="Lee J.-S."/>
        </authorList>
    </citation>
    <scope>NUCLEOTIDE SEQUENCE</scope>
    <source>
        <strain evidence="2">LIP-5</strain>
    </source>
</reference>
<sequence length="153" mass="17049">MIVYRLAKEKYKHDLSGKGAEIAGGRWNSAGHAMLYTSESRALCTAEIAVHSPLGILPKDYCLISIEIPDSIDIKDLTAAQLPEDWASVPHAVSTQLIGDKFLKEGKYAVMKVPSVVVPGDYNYLVNPLHDAFARVKVKKTERFSFDKRLFVR</sequence>
<evidence type="ECO:0000313" key="2">
    <source>
        <dbReference type="EMBL" id="MCU7694130.1"/>
    </source>
</evidence>
<proteinExistence type="predicted"/>
<dbReference type="RefSeq" id="WP_263037615.1">
    <property type="nucleotide sequence ID" value="NZ_JAOTPL010000006.1"/>
</dbReference>
<accession>A0AAE3IN51</accession>
<feature type="domain" description="RES" evidence="1">
    <location>
        <begin position="14"/>
        <end position="139"/>
    </location>
</feature>
<dbReference type="SMART" id="SM00953">
    <property type="entry name" value="RES"/>
    <property type="match status" value="1"/>
</dbReference>
<name>A0AAE3IN51_9BACT</name>
<evidence type="ECO:0000313" key="3">
    <source>
        <dbReference type="Proteomes" id="UP001209317"/>
    </source>
</evidence>
<dbReference type="EMBL" id="JAOTPL010000006">
    <property type="protein sequence ID" value="MCU7694130.1"/>
    <property type="molecule type" value="Genomic_DNA"/>
</dbReference>
<dbReference type="AlphaFoldDB" id="A0AAE3IN51"/>
<protein>
    <submittedName>
        <fullName evidence="2">RES family NAD+ phosphorylase</fullName>
    </submittedName>
</protein>
<organism evidence="2 3">
    <name type="scientific">Haoranjiania flava</name>
    <dbReference type="NCBI Taxonomy" id="1856322"/>
    <lineage>
        <taxon>Bacteria</taxon>
        <taxon>Pseudomonadati</taxon>
        <taxon>Bacteroidota</taxon>
        <taxon>Chitinophagia</taxon>
        <taxon>Chitinophagales</taxon>
        <taxon>Chitinophagaceae</taxon>
        <taxon>Haoranjiania</taxon>
    </lineage>
</organism>
<dbReference type="Pfam" id="PF08808">
    <property type="entry name" value="RES"/>
    <property type="match status" value="1"/>
</dbReference>
<comment type="caution">
    <text evidence="2">The sequence shown here is derived from an EMBL/GenBank/DDBJ whole genome shotgun (WGS) entry which is preliminary data.</text>
</comment>
<dbReference type="InterPro" id="IPR014914">
    <property type="entry name" value="RES_dom"/>
</dbReference>